<gene>
    <name evidence="1" type="ORF">ABG768_016204</name>
</gene>
<organism evidence="1 2">
    <name type="scientific">Culter alburnus</name>
    <name type="common">Topmouth culter</name>
    <dbReference type="NCBI Taxonomy" id="194366"/>
    <lineage>
        <taxon>Eukaryota</taxon>
        <taxon>Metazoa</taxon>
        <taxon>Chordata</taxon>
        <taxon>Craniata</taxon>
        <taxon>Vertebrata</taxon>
        <taxon>Euteleostomi</taxon>
        <taxon>Actinopterygii</taxon>
        <taxon>Neopterygii</taxon>
        <taxon>Teleostei</taxon>
        <taxon>Ostariophysi</taxon>
        <taxon>Cypriniformes</taxon>
        <taxon>Xenocyprididae</taxon>
        <taxon>Xenocypridinae</taxon>
        <taxon>Culter</taxon>
    </lineage>
</organism>
<dbReference type="EMBL" id="JAWDJR010000022">
    <property type="protein sequence ID" value="KAK9954105.1"/>
    <property type="molecule type" value="Genomic_DNA"/>
</dbReference>
<comment type="caution">
    <text evidence="1">The sequence shown here is derived from an EMBL/GenBank/DDBJ whole genome shotgun (WGS) entry which is preliminary data.</text>
</comment>
<evidence type="ECO:0000313" key="1">
    <source>
        <dbReference type="EMBL" id="KAK9954105.1"/>
    </source>
</evidence>
<evidence type="ECO:0000313" key="2">
    <source>
        <dbReference type="Proteomes" id="UP001479290"/>
    </source>
</evidence>
<name>A0AAW1YYD7_CULAL</name>
<keyword evidence="2" id="KW-1185">Reference proteome</keyword>
<protein>
    <submittedName>
        <fullName evidence="1">Uncharacterized protein</fullName>
    </submittedName>
</protein>
<dbReference type="AlphaFoldDB" id="A0AAW1YYD7"/>
<sequence length="122" mass="13334">MPVLALAGLEALPSLARFVSFGVVFQGLIRCHSIKSTFGLGESVAMAAMWKVESPMVLTQSALIKTAHSAWRGTVPHCTAQPEKFHTKSMTATDASQMKLKRICIAKEGKKKWRSHKGLLLI</sequence>
<reference evidence="1 2" key="1">
    <citation type="submission" date="2024-05" db="EMBL/GenBank/DDBJ databases">
        <title>A high-quality chromosomal-level genome assembly of Topmouth culter (Culter alburnus).</title>
        <authorList>
            <person name="Zhao H."/>
        </authorList>
    </citation>
    <scope>NUCLEOTIDE SEQUENCE [LARGE SCALE GENOMIC DNA]</scope>
    <source>
        <strain evidence="1">CATC2023</strain>
        <tissue evidence="1">Muscle</tissue>
    </source>
</reference>
<accession>A0AAW1YYD7</accession>
<dbReference type="Proteomes" id="UP001479290">
    <property type="component" value="Unassembled WGS sequence"/>
</dbReference>
<proteinExistence type="predicted"/>